<dbReference type="PROSITE" id="PS50928">
    <property type="entry name" value="ABC_TM1"/>
    <property type="match status" value="1"/>
</dbReference>
<evidence type="ECO:0000256" key="5">
    <source>
        <dbReference type="ARBA" id="ARBA00022989"/>
    </source>
</evidence>
<dbReference type="PANTHER" id="PTHR30151:SF0">
    <property type="entry name" value="ABC TRANSPORTER PERMEASE PROTEIN MJ0413-RELATED"/>
    <property type="match status" value="1"/>
</dbReference>
<feature type="transmembrane region" description="Helical" evidence="7">
    <location>
        <begin position="74"/>
        <end position="93"/>
    </location>
</feature>
<evidence type="ECO:0000256" key="2">
    <source>
        <dbReference type="ARBA" id="ARBA00022448"/>
    </source>
</evidence>
<feature type="transmembrane region" description="Helical" evidence="7">
    <location>
        <begin position="130"/>
        <end position="148"/>
    </location>
</feature>
<evidence type="ECO:0000256" key="1">
    <source>
        <dbReference type="ARBA" id="ARBA00004651"/>
    </source>
</evidence>
<sequence>MSRLARNWNQGAGIASWAAALFILWEVLAWIVHRVLQLTQPDSKLPYLHKVIGSMQENLPVLIKQGITTFGNSMTGFLIGSAFGFLLAVVMSLSKTVEQTLSPYMVASQMVPIIGLAPIIYGILHDPGVSRIVMSGYVTFFPVTINALRGLRSVQPEQLELMRSLAASTWQVYIKLKLPSALPGVFAGLKLSAPLAITASIIVELMGAPDGIGVLMVSSLYYGAAQVYMFWCTVLASIAIGFASYLLLTLAERWFTPWQPDFRASVNGRERA</sequence>
<comment type="similarity">
    <text evidence="7">Belongs to the binding-protein-dependent transport system permease family.</text>
</comment>
<evidence type="ECO:0000259" key="8">
    <source>
        <dbReference type="PROSITE" id="PS50928"/>
    </source>
</evidence>
<dbReference type="CDD" id="cd06261">
    <property type="entry name" value="TM_PBP2"/>
    <property type="match status" value="1"/>
</dbReference>
<dbReference type="SUPFAM" id="SSF161098">
    <property type="entry name" value="MetI-like"/>
    <property type="match status" value="1"/>
</dbReference>
<evidence type="ECO:0000256" key="6">
    <source>
        <dbReference type="ARBA" id="ARBA00023136"/>
    </source>
</evidence>
<dbReference type="InterPro" id="IPR000515">
    <property type="entry name" value="MetI-like"/>
</dbReference>
<comment type="subcellular location">
    <subcellularLocation>
        <location evidence="1 7">Cell membrane</location>
        <topology evidence="1 7">Multi-pass membrane protein</topology>
    </subcellularLocation>
</comment>
<feature type="transmembrane region" description="Helical" evidence="7">
    <location>
        <begin position="185"/>
        <end position="208"/>
    </location>
</feature>
<keyword evidence="3" id="KW-1003">Cell membrane</keyword>
<dbReference type="InterPro" id="IPR035906">
    <property type="entry name" value="MetI-like_sf"/>
</dbReference>
<protein>
    <submittedName>
        <fullName evidence="9">ABC transporter permease</fullName>
    </submittedName>
</protein>
<accession>A0A926KLY7</accession>
<dbReference type="Proteomes" id="UP000650466">
    <property type="component" value="Unassembled WGS sequence"/>
</dbReference>
<dbReference type="RefSeq" id="WP_188174071.1">
    <property type="nucleotide sequence ID" value="NZ_JACVVD010000003.1"/>
</dbReference>
<dbReference type="Gene3D" id="1.10.3720.10">
    <property type="entry name" value="MetI-like"/>
    <property type="match status" value="1"/>
</dbReference>
<proteinExistence type="inferred from homology"/>
<dbReference type="PANTHER" id="PTHR30151">
    <property type="entry name" value="ALKANE SULFONATE ABC TRANSPORTER-RELATED, MEMBRANE SUBUNIT"/>
    <property type="match status" value="1"/>
</dbReference>
<name>A0A926KLY7_9BACL</name>
<feature type="transmembrane region" description="Helical" evidence="7">
    <location>
        <begin position="12"/>
        <end position="32"/>
    </location>
</feature>
<keyword evidence="10" id="KW-1185">Reference proteome</keyword>
<keyword evidence="2 7" id="KW-0813">Transport</keyword>
<evidence type="ECO:0000313" key="9">
    <source>
        <dbReference type="EMBL" id="MBD0380254.1"/>
    </source>
</evidence>
<dbReference type="Pfam" id="PF00528">
    <property type="entry name" value="BPD_transp_1"/>
    <property type="match status" value="1"/>
</dbReference>
<keyword evidence="4 7" id="KW-0812">Transmembrane</keyword>
<gene>
    <name evidence="9" type="ORF">ICC18_09030</name>
</gene>
<feature type="transmembrane region" description="Helical" evidence="7">
    <location>
        <begin position="105"/>
        <end position="124"/>
    </location>
</feature>
<reference evidence="9" key="1">
    <citation type="submission" date="2020-09" db="EMBL/GenBank/DDBJ databases">
        <title>Draft Genome Sequence of Paenibacillus sp. WST5.</title>
        <authorList>
            <person name="Bao Z."/>
        </authorList>
    </citation>
    <scope>NUCLEOTIDE SEQUENCE</scope>
    <source>
        <strain evidence="9">WST5</strain>
    </source>
</reference>
<evidence type="ECO:0000256" key="4">
    <source>
        <dbReference type="ARBA" id="ARBA00022692"/>
    </source>
</evidence>
<organism evidence="9 10">
    <name type="scientific">Paenibacillus sedimenti</name>
    <dbReference type="NCBI Taxonomy" id="2770274"/>
    <lineage>
        <taxon>Bacteria</taxon>
        <taxon>Bacillati</taxon>
        <taxon>Bacillota</taxon>
        <taxon>Bacilli</taxon>
        <taxon>Bacillales</taxon>
        <taxon>Paenibacillaceae</taxon>
        <taxon>Paenibacillus</taxon>
    </lineage>
</organism>
<keyword evidence="6 7" id="KW-0472">Membrane</keyword>
<keyword evidence="5 7" id="KW-1133">Transmembrane helix</keyword>
<feature type="transmembrane region" description="Helical" evidence="7">
    <location>
        <begin position="228"/>
        <end position="248"/>
    </location>
</feature>
<dbReference type="GO" id="GO:0055085">
    <property type="term" value="P:transmembrane transport"/>
    <property type="evidence" value="ECO:0007669"/>
    <property type="project" value="InterPro"/>
</dbReference>
<dbReference type="GO" id="GO:0005886">
    <property type="term" value="C:plasma membrane"/>
    <property type="evidence" value="ECO:0007669"/>
    <property type="project" value="UniProtKB-SubCell"/>
</dbReference>
<dbReference type="AlphaFoldDB" id="A0A926KLY7"/>
<evidence type="ECO:0000313" key="10">
    <source>
        <dbReference type="Proteomes" id="UP000650466"/>
    </source>
</evidence>
<evidence type="ECO:0000256" key="3">
    <source>
        <dbReference type="ARBA" id="ARBA00022475"/>
    </source>
</evidence>
<evidence type="ECO:0000256" key="7">
    <source>
        <dbReference type="RuleBase" id="RU363032"/>
    </source>
</evidence>
<dbReference type="EMBL" id="JACVVD010000003">
    <property type="protein sequence ID" value="MBD0380254.1"/>
    <property type="molecule type" value="Genomic_DNA"/>
</dbReference>
<feature type="domain" description="ABC transmembrane type-1" evidence="8">
    <location>
        <begin position="66"/>
        <end position="251"/>
    </location>
</feature>
<comment type="caution">
    <text evidence="9">The sequence shown here is derived from an EMBL/GenBank/DDBJ whole genome shotgun (WGS) entry which is preliminary data.</text>
</comment>